<evidence type="ECO:0000313" key="8">
    <source>
        <dbReference type="EMBL" id="KAK3346788.1"/>
    </source>
</evidence>
<organism evidence="8 9">
    <name type="scientific">Lasiosphaeria hispida</name>
    <dbReference type="NCBI Taxonomy" id="260671"/>
    <lineage>
        <taxon>Eukaryota</taxon>
        <taxon>Fungi</taxon>
        <taxon>Dikarya</taxon>
        <taxon>Ascomycota</taxon>
        <taxon>Pezizomycotina</taxon>
        <taxon>Sordariomycetes</taxon>
        <taxon>Sordariomycetidae</taxon>
        <taxon>Sordariales</taxon>
        <taxon>Lasiosphaeriaceae</taxon>
        <taxon>Lasiosphaeria</taxon>
    </lineage>
</organism>
<evidence type="ECO:0000259" key="7">
    <source>
        <dbReference type="PROSITE" id="PS51329"/>
    </source>
</evidence>
<dbReference type="InterPro" id="IPR031925">
    <property type="entry name" value="TBCC_N"/>
</dbReference>
<reference evidence="8" key="1">
    <citation type="journal article" date="2023" name="Mol. Phylogenet. Evol.">
        <title>Genome-scale phylogeny and comparative genomics of the fungal order Sordariales.</title>
        <authorList>
            <person name="Hensen N."/>
            <person name="Bonometti L."/>
            <person name="Westerberg I."/>
            <person name="Brannstrom I.O."/>
            <person name="Guillou S."/>
            <person name="Cros-Aarteil S."/>
            <person name="Calhoun S."/>
            <person name="Haridas S."/>
            <person name="Kuo A."/>
            <person name="Mondo S."/>
            <person name="Pangilinan J."/>
            <person name="Riley R."/>
            <person name="LaButti K."/>
            <person name="Andreopoulos B."/>
            <person name="Lipzen A."/>
            <person name="Chen C."/>
            <person name="Yan M."/>
            <person name="Daum C."/>
            <person name="Ng V."/>
            <person name="Clum A."/>
            <person name="Steindorff A."/>
            <person name="Ohm R.A."/>
            <person name="Martin F."/>
            <person name="Silar P."/>
            <person name="Natvig D.O."/>
            <person name="Lalanne C."/>
            <person name="Gautier V."/>
            <person name="Ament-Velasquez S.L."/>
            <person name="Kruys A."/>
            <person name="Hutchinson M.I."/>
            <person name="Powell A.J."/>
            <person name="Barry K."/>
            <person name="Miller A.N."/>
            <person name="Grigoriev I.V."/>
            <person name="Debuchy R."/>
            <person name="Gladieux P."/>
            <person name="Hiltunen Thoren M."/>
            <person name="Johannesson H."/>
        </authorList>
    </citation>
    <scope>NUCLEOTIDE SEQUENCE</scope>
    <source>
        <strain evidence="8">CBS 955.72</strain>
    </source>
</reference>
<dbReference type="PANTHER" id="PTHR15139:SF0">
    <property type="entry name" value="TUBULIN-SPECIFIC CHAPERONE C"/>
    <property type="match status" value="1"/>
</dbReference>
<reference evidence="8" key="2">
    <citation type="submission" date="2023-06" db="EMBL/GenBank/DDBJ databases">
        <authorList>
            <consortium name="Lawrence Berkeley National Laboratory"/>
            <person name="Haridas S."/>
            <person name="Hensen N."/>
            <person name="Bonometti L."/>
            <person name="Westerberg I."/>
            <person name="Brannstrom I.O."/>
            <person name="Guillou S."/>
            <person name="Cros-Aarteil S."/>
            <person name="Calhoun S."/>
            <person name="Kuo A."/>
            <person name="Mondo S."/>
            <person name="Pangilinan J."/>
            <person name="Riley R."/>
            <person name="Labutti K."/>
            <person name="Andreopoulos B."/>
            <person name="Lipzen A."/>
            <person name="Chen C."/>
            <person name="Yanf M."/>
            <person name="Daum C."/>
            <person name="Ng V."/>
            <person name="Clum A."/>
            <person name="Steindorff A."/>
            <person name="Ohm R."/>
            <person name="Martin F."/>
            <person name="Silar P."/>
            <person name="Natvig D."/>
            <person name="Lalanne C."/>
            <person name="Gautier V."/>
            <person name="Ament-Velasquez S.L."/>
            <person name="Kruys A."/>
            <person name="Hutchinson M.I."/>
            <person name="Powell A.J."/>
            <person name="Barry K."/>
            <person name="Miller A.N."/>
            <person name="Grigoriev I.V."/>
            <person name="Debuchy R."/>
            <person name="Gladieux P."/>
            <person name="Thoren M.H."/>
            <person name="Johannesson H."/>
        </authorList>
    </citation>
    <scope>NUCLEOTIDE SEQUENCE</scope>
    <source>
        <strain evidence="8">CBS 955.72</strain>
    </source>
</reference>
<evidence type="ECO:0000256" key="4">
    <source>
        <dbReference type="ARBA" id="ARBA00022990"/>
    </source>
</evidence>
<feature type="domain" description="C-CAP/cofactor C-like" evidence="7">
    <location>
        <begin position="184"/>
        <end position="315"/>
    </location>
</feature>
<evidence type="ECO:0000313" key="9">
    <source>
        <dbReference type="Proteomes" id="UP001275084"/>
    </source>
</evidence>
<protein>
    <submittedName>
        <fullName evidence="8">Tubulin binding cofactor C-domain-containing protein</fullName>
    </submittedName>
</protein>
<dbReference type="Pfam" id="PF07986">
    <property type="entry name" value="TBCC"/>
    <property type="match status" value="1"/>
</dbReference>
<dbReference type="InterPro" id="IPR027684">
    <property type="entry name" value="TBCC"/>
</dbReference>
<proteinExistence type="inferred from homology"/>
<dbReference type="Gene3D" id="2.160.20.70">
    <property type="match status" value="1"/>
</dbReference>
<evidence type="ECO:0000256" key="3">
    <source>
        <dbReference type="ARBA" id="ARBA00022490"/>
    </source>
</evidence>
<dbReference type="EMBL" id="JAUIQD010000006">
    <property type="protein sequence ID" value="KAK3346788.1"/>
    <property type="molecule type" value="Genomic_DNA"/>
</dbReference>
<dbReference type="GO" id="GO:0007023">
    <property type="term" value="P:post-chaperonin tubulin folding pathway"/>
    <property type="evidence" value="ECO:0007669"/>
    <property type="project" value="InterPro"/>
</dbReference>
<dbReference type="Proteomes" id="UP001275084">
    <property type="component" value="Unassembled WGS sequence"/>
</dbReference>
<dbReference type="InterPro" id="IPR016098">
    <property type="entry name" value="CAP/MinC_C"/>
</dbReference>
<keyword evidence="3" id="KW-0963">Cytoplasm</keyword>
<comment type="subunit">
    <text evidence="5">Supercomplex made of cofactors A to E. Cofactors A and D function by capturing and stabilizing tubulin in a quasi-native conformation. Cofactor E binds to the cofactor D-tubulin complex; interaction with cofactor C then causes the release of tubulin polypeptides that are committed to the native state.</text>
</comment>
<dbReference type="GO" id="GO:0015631">
    <property type="term" value="F:tubulin binding"/>
    <property type="evidence" value="ECO:0007669"/>
    <property type="project" value="InterPro"/>
</dbReference>
<dbReference type="InterPro" id="IPR017901">
    <property type="entry name" value="C-CAP_CF_C-like"/>
</dbReference>
<dbReference type="PANTHER" id="PTHR15139">
    <property type="entry name" value="TUBULIN FOLDING COFACTOR C"/>
    <property type="match status" value="1"/>
</dbReference>
<dbReference type="InterPro" id="IPR012945">
    <property type="entry name" value="Tubulin-bd_cofactor_C_dom"/>
</dbReference>
<dbReference type="PROSITE" id="PS51329">
    <property type="entry name" value="C_CAP_COFACTOR_C"/>
    <property type="match status" value="1"/>
</dbReference>
<evidence type="ECO:0000256" key="2">
    <source>
        <dbReference type="ARBA" id="ARBA00008848"/>
    </source>
</evidence>
<dbReference type="Gene3D" id="1.20.58.1250">
    <property type="entry name" value="Tubulin Binding Cofactor C, N-terminal domain"/>
    <property type="match status" value="1"/>
</dbReference>
<gene>
    <name evidence="8" type="ORF">B0T25DRAFT_288004</name>
</gene>
<comment type="caution">
    <text evidence="8">The sequence shown here is derived from an EMBL/GenBank/DDBJ whole genome shotgun (WGS) entry which is preliminary data.</text>
</comment>
<evidence type="ECO:0000256" key="1">
    <source>
        <dbReference type="ARBA" id="ARBA00004496"/>
    </source>
</evidence>
<sequence length="364" mass="39678">MDPKERFYRQFQASCSTLQELINQLPTVSPIAGERQDAIEHILAGISRLSQEVADASDYIPAYDQRTYSQTVKALSDQLKDVTAKFAPKSRFQFKPRAAKTATNPKQQDSRHFVPPADPKIPVASKASSPESHNAVGTLPTLPGKNYNEEIARGGPGLGVRKPSFSAARDITLSNHQRLHIILPASASRATSSGALTNLDGCIIDMSAPTAKTAAGEGAPFVNLTLQNITGSLIIAGHVDGSVHLTGVRNSVLVLVARQIRIHECENVDLYLHSLSHPIIEDCTGMRFAPAPECYLTEREEKGTNQWDQVDDFKWLKADHSPNWSVLLENERLPLEIWKKTVPGGPGIGVNDILKQLGVGSRKA</sequence>
<dbReference type="AlphaFoldDB" id="A0AAJ0MAY7"/>
<comment type="similarity">
    <text evidence="2">Belongs to the TBCC family.</text>
</comment>
<feature type="region of interest" description="Disordered" evidence="6">
    <location>
        <begin position="93"/>
        <end position="142"/>
    </location>
</feature>
<keyword evidence="9" id="KW-1185">Reference proteome</keyword>
<dbReference type="GO" id="GO:0007021">
    <property type="term" value="P:tubulin complex assembly"/>
    <property type="evidence" value="ECO:0007669"/>
    <property type="project" value="TreeGrafter"/>
</dbReference>
<keyword evidence="4" id="KW-0007">Acetylation</keyword>
<dbReference type="Pfam" id="PF16752">
    <property type="entry name" value="TBCC_N"/>
    <property type="match status" value="1"/>
</dbReference>
<comment type="subcellular location">
    <subcellularLocation>
        <location evidence="1">Cytoplasm</location>
    </subcellularLocation>
</comment>
<evidence type="ECO:0000256" key="5">
    <source>
        <dbReference type="ARBA" id="ARBA00026055"/>
    </source>
</evidence>
<name>A0AAJ0MAY7_9PEZI</name>
<evidence type="ECO:0000256" key="6">
    <source>
        <dbReference type="SAM" id="MobiDB-lite"/>
    </source>
</evidence>
<accession>A0AAJ0MAY7</accession>
<dbReference type="GO" id="GO:0005737">
    <property type="term" value="C:cytoplasm"/>
    <property type="evidence" value="ECO:0007669"/>
    <property type="project" value="UniProtKB-SubCell"/>
</dbReference>
<dbReference type="InterPro" id="IPR038397">
    <property type="entry name" value="TBCC_N_sf"/>
</dbReference>